<organism evidence="18 19">
    <name type="scientific">Gordonia mangrovi</name>
    <dbReference type="NCBI Taxonomy" id="2665643"/>
    <lineage>
        <taxon>Bacteria</taxon>
        <taxon>Bacillati</taxon>
        <taxon>Actinomycetota</taxon>
        <taxon>Actinomycetes</taxon>
        <taxon>Mycobacteriales</taxon>
        <taxon>Gordoniaceae</taxon>
        <taxon>Gordonia</taxon>
    </lineage>
</organism>
<dbReference type="Pfam" id="PF13439">
    <property type="entry name" value="Glyco_transf_4"/>
    <property type="match status" value="1"/>
</dbReference>
<evidence type="ECO:0000256" key="6">
    <source>
        <dbReference type="ARBA" id="ARBA00022679"/>
    </source>
</evidence>
<evidence type="ECO:0000256" key="14">
    <source>
        <dbReference type="ARBA" id="ARBA00045103"/>
    </source>
</evidence>
<dbReference type="PANTHER" id="PTHR45918">
    <property type="entry name" value="ALPHA-1,3/1,6-MANNOSYLTRANSFERASE ALG2"/>
    <property type="match status" value="1"/>
</dbReference>
<dbReference type="EC" id="2.4.1.132" evidence="4"/>
<dbReference type="Pfam" id="PF00534">
    <property type="entry name" value="Glycos_transf_1"/>
    <property type="match status" value="1"/>
</dbReference>
<evidence type="ECO:0000256" key="11">
    <source>
        <dbReference type="ARBA" id="ARBA00032047"/>
    </source>
</evidence>
<comment type="subcellular location">
    <subcellularLocation>
        <location evidence="1">Endoplasmic reticulum membrane</location>
    </subcellularLocation>
</comment>
<feature type="domain" description="Glycosyl transferase family 1" evidence="16">
    <location>
        <begin position="253"/>
        <end position="341"/>
    </location>
</feature>
<keyword evidence="10" id="KW-0472">Membrane</keyword>
<evidence type="ECO:0000256" key="13">
    <source>
        <dbReference type="ARBA" id="ARBA00032874"/>
    </source>
</evidence>
<keyword evidence="19" id="KW-1185">Reference proteome</keyword>
<comment type="catalytic activity">
    <reaction evidence="15">
        <text>an alpha-D-Man-(1-&gt;3)-beta-D-Man-(1-&gt;4)-beta-D-GlcNAc-(1-&gt;4)-alpha-D-GlcNAc-diphospho-di-trans,poly-cis-dolichol + GDP-alpha-D-mannose = an alpha-D-Man-(1-&gt;3)-[alpha-D-Man-(1-&gt;6)]-beta-D-Man-(1-&gt;4)-beta-D-GlcNAc-(1-&gt;4)-alpha-D-GlcNAc-diphospho-di-trans,poly-cis-dolichol + GDP + H(+)</text>
        <dbReference type="Rhea" id="RHEA:29519"/>
        <dbReference type="Rhea" id="RHEA-COMP:19513"/>
        <dbReference type="Rhea" id="RHEA-COMP:19515"/>
        <dbReference type="ChEBI" id="CHEBI:15378"/>
        <dbReference type="ChEBI" id="CHEBI:57527"/>
        <dbReference type="ChEBI" id="CHEBI:58189"/>
        <dbReference type="ChEBI" id="CHEBI:132510"/>
        <dbReference type="ChEBI" id="CHEBI:132511"/>
        <dbReference type="EC" id="2.4.1.257"/>
    </reaction>
    <physiologicalReaction direction="left-to-right" evidence="15">
        <dbReference type="Rhea" id="RHEA:29520"/>
    </physiologicalReaction>
</comment>
<reference evidence="18 19" key="1">
    <citation type="submission" date="2019-11" db="EMBL/GenBank/DDBJ databases">
        <title>Gordonia sp. nov., a novel actinobacterium isolated from mangrove soil in Hainan.</title>
        <authorList>
            <person name="Huang X."/>
            <person name="Xie Y."/>
            <person name="Chu X."/>
            <person name="Xiao K."/>
        </authorList>
    </citation>
    <scope>NUCLEOTIDE SEQUENCE [LARGE SCALE GENOMIC DNA]</scope>
    <source>
        <strain evidence="18 19">HNM0687</strain>
    </source>
</reference>
<dbReference type="Proteomes" id="UP000475545">
    <property type="component" value="Unassembled WGS sequence"/>
</dbReference>
<dbReference type="EMBL" id="WMBR01000001">
    <property type="protein sequence ID" value="MXP20252.1"/>
    <property type="molecule type" value="Genomic_DNA"/>
</dbReference>
<comment type="pathway">
    <text evidence="2">Protein modification; protein glycosylation.</text>
</comment>
<evidence type="ECO:0000256" key="5">
    <source>
        <dbReference type="ARBA" id="ARBA00022676"/>
    </source>
</evidence>
<dbReference type="AlphaFoldDB" id="A0A6L7GL21"/>
<evidence type="ECO:0000256" key="1">
    <source>
        <dbReference type="ARBA" id="ARBA00004586"/>
    </source>
</evidence>
<dbReference type="SUPFAM" id="SSF53756">
    <property type="entry name" value="UDP-Glycosyltransferase/glycogen phosphorylase"/>
    <property type="match status" value="1"/>
</dbReference>
<dbReference type="Gene3D" id="3.40.50.2000">
    <property type="entry name" value="Glycogen Phosphorylase B"/>
    <property type="match status" value="2"/>
</dbReference>
<proteinExistence type="predicted"/>
<evidence type="ECO:0000256" key="9">
    <source>
        <dbReference type="ARBA" id="ARBA00022989"/>
    </source>
</evidence>
<evidence type="ECO:0000256" key="3">
    <source>
        <dbReference type="ARBA" id="ARBA00011969"/>
    </source>
</evidence>
<keyword evidence="6 18" id="KW-0808">Transferase</keyword>
<evidence type="ECO:0000259" key="16">
    <source>
        <dbReference type="Pfam" id="PF00534"/>
    </source>
</evidence>
<gene>
    <name evidence="18" type="ORF">GIY30_02590</name>
</gene>
<protein>
    <recommendedName>
        <fullName evidence="11">GDP-Man:Man(1)GlcNAc(2)-PP-Dol alpha-1,3-mannosyltransferase</fullName>
        <ecNumber evidence="4">2.4.1.132</ecNumber>
        <ecNumber evidence="3">2.4.1.257</ecNumber>
    </recommendedName>
    <alternativeName>
        <fullName evidence="13">GDP-Man:Man(1)GlcNAc(2)-PP-dolichol mannosyltransferase</fullName>
    </alternativeName>
    <alternativeName>
        <fullName evidence="12">GDP-Man:Man(2)GlcNAc(2)-PP-Dol alpha-1,6-mannosyltransferase</fullName>
    </alternativeName>
</protein>
<comment type="caution">
    <text evidence="18">The sequence shown here is derived from an EMBL/GenBank/DDBJ whole genome shotgun (WGS) entry which is preliminary data.</text>
</comment>
<evidence type="ECO:0000256" key="8">
    <source>
        <dbReference type="ARBA" id="ARBA00022824"/>
    </source>
</evidence>
<evidence type="ECO:0000256" key="2">
    <source>
        <dbReference type="ARBA" id="ARBA00004922"/>
    </source>
</evidence>
<dbReference type="PANTHER" id="PTHR45918:SF1">
    <property type="entry name" value="ALPHA-1,3_1,6-MANNOSYLTRANSFERASE ALG2"/>
    <property type="match status" value="1"/>
</dbReference>
<evidence type="ECO:0000313" key="18">
    <source>
        <dbReference type="EMBL" id="MXP20252.1"/>
    </source>
</evidence>
<dbReference type="GO" id="GO:0004378">
    <property type="term" value="F:GDP-Man:Man(1)GlcNAc(2)-PP-Dol alpha-1,3-mannosyltransferase activity"/>
    <property type="evidence" value="ECO:0007669"/>
    <property type="project" value="UniProtKB-EC"/>
</dbReference>
<dbReference type="GO" id="GO:0102704">
    <property type="term" value="F:GDP-Man:Man(2)GlcNAc(2)-PP-Dol alpha-1,6-mannosyltransferase activity"/>
    <property type="evidence" value="ECO:0007669"/>
    <property type="project" value="UniProtKB-EC"/>
</dbReference>
<dbReference type="InterPro" id="IPR028098">
    <property type="entry name" value="Glyco_trans_4-like_N"/>
</dbReference>
<keyword evidence="7" id="KW-0812">Transmembrane</keyword>
<dbReference type="InterPro" id="IPR027054">
    <property type="entry name" value="ALG2"/>
</dbReference>
<evidence type="ECO:0000256" key="15">
    <source>
        <dbReference type="ARBA" id="ARBA00045104"/>
    </source>
</evidence>
<name>A0A6L7GL21_9ACTN</name>
<keyword evidence="5" id="KW-0328">Glycosyltransferase</keyword>
<evidence type="ECO:0000256" key="10">
    <source>
        <dbReference type="ARBA" id="ARBA00023136"/>
    </source>
</evidence>
<accession>A0A6L7GL21</accession>
<dbReference type="InterPro" id="IPR001296">
    <property type="entry name" value="Glyco_trans_1"/>
</dbReference>
<evidence type="ECO:0000256" key="7">
    <source>
        <dbReference type="ARBA" id="ARBA00022692"/>
    </source>
</evidence>
<keyword evidence="8" id="KW-0256">Endoplasmic reticulum</keyword>
<evidence type="ECO:0000256" key="4">
    <source>
        <dbReference type="ARBA" id="ARBA00012649"/>
    </source>
</evidence>
<feature type="domain" description="Glycosyltransferase subfamily 4-like N-terminal" evidence="17">
    <location>
        <begin position="26"/>
        <end position="190"/>
    </location>
</feature>
<keyword evidence="9" id="KW-1133">Transmembrane helix</keyword>
<evidence type="ECO:0000256" key="12">
    <source>
        <dbReference type="ARBA" id="ARBA00032333"/>
    </source>
</evidence>
<evidence type="ECO:0000259" key="17">
    <source>
        <dbReference type="Pfam" id="PF13439"/>
    </source>
</evidence>
<sequence length="370" mass="40893">MSDNSGSTRQVDGPRVAFVHDYMTQMGGAERVALAISRILDLDEISTSMYDPMKTYSEFSEHRVRVSGQRRPVLSRYDARAAVLSMTRMVESIELPEHDVVVCSSSGWAHGVRTKKPKIVYFHTPARWLYEPDQYFSGILRPVRPWFSLYARKLERWDRSCVQQSQTLLANSTEVKHRIGRVYGRTSDVVHPPCAFGVRSPMSAVTGLPERFLLTIARGRGYKNTTAAVQTSKALNVPLVVIGGEVADEPPYVIGLGRVKDEELAWLYANALALVAFAHEDFGLTPIEANMFGTPVVALGQGGYLDTVVPGVTGVLAKSLELRDLVSATESVLRTSWDKNAIVSHAQKFSLDAFGKRLSEEIERAVASCG</sequence>
<evidence type="ECO:0000313" key="19">
    <source>
        <dbReference type="Proteomes" id="UP000475545"/>
    </source>
</evidence>
<comment type="catalytic activity">
    <reaction evidence="14">
        <text>a beta-D-Man-(1-&gt;4)-beta-D-GlcNAc-(1-&gt;4)-alpha-D-GlcNAc-diphospho-di-trans,poly-cis-dolichol + GDP-alpha-D-mannose = an alpha-D-Man-(1-&gt;3)-beta-D-Man-(1-&gt;4)-beta-D-GlcNAc-(1-&gt;4)-alpha-D-GlcNAc-diphospho-di-trans,poly-cis-dolichol + GDP + H(+)</text>
        <dbReference type="Rhea" id="RHEA:29515"/>
        <dbReference type="Rhea" id="RHEA-COMP:19511"/>
        <dbReference type="Rhea" id="RHEA-COMP:19513"/>
        <dbReference type="ChEBI" id="CHEBI:15378"/>
        <dbReference type="ChEBI" id="CHEBI:57527"/>
        <dbReference type="ChEBI" id="CHEBI:58189"/>
        <dbReference type="ChEBI" id="CHEBI:58472"/>
        <dbReference type="ChEBI" id="CHEBI:132510"/>
        <dbReference type="EC" id="2.4.1.132"/>
    </reaction>
    <physiologicalReaction direction="left-to-right" evidence="14">
        <dbReference type="Rhea" id="RHEA:29516"/>
    </physiologicalReaction>
</comment>
<dbReference type="RefSeq" id="WP_160900419.1">
    <property type="nucleotide sequence ID" value="NZ_CP102850.1"/>
</dbReference>
<dbReference type="EC" id="2.4.1.257" evidence="3"/>